<name>A0A2B7XXK1_POLH7</name>
<gene>
    <name evidence="2" type="ORF">AJ80_06346</name>
</gene>
<comment type="caution">
    <text evidence="2">The sequence shown here is derived from an EMBL/GenBank/DDBJ whole genome shotgun (WGS) entry which is preliminary data.</text>
</comment>
<evidence type="ECO:0000313" key="2">
    <source>
        <dbReference type="EMBL" id="PGH13352.1"/>
    </source>
</evidence>
<dbReference type="AlphaFoldDB" id="A0A2B7XXK1"/>
<dbReference type="EMBL" id="PDNA01000105">
    <property type="protein sequence ID" value="PGH13352.1"/>
    <property type="molecule type" value="Genomic_DNA"/>
</dbReference>
<keyword evidence="3" id="KW-1185">Reference proteome</keyword>
<evidence type="ECO:0000256" key="1">
    <source>
        <dbReference type="SAM" id="MobiDB-lite"/>
    </source>
</evidence>
<protein>
    <submittedName>
        <fullName evidence="2">Uncharacterized protein</fullName>
    </submittedName>
</protein>
<dbReference type="Proteomes" id="UP000224634">
    <property type="component" value="Unassembled WGS sequence"/>
</dbReference>
<feature type="region of interest" description="Disordered" evidence="1">
    <location>
        <begin position="47"/>
        <end position="82"/>
    </location>
</feature>
<sequence>MWKPQGWSSSARNSDEIYMRIQLIDRQTAAVPSSPVLPTIVPPVQMLTMPPRQPAGLAGAQTSQSHSQVPYPARFPESKRHH</sequence>
<reference evidence="2 3" key="1">
    <citation type="submission" date="2017-10" db="EMBL/GenBank/DDBJ databases">
        <title>Comparative genomics in systemic dimorphic fungi from Ajellomycetaceae.</title>
        <authorList>
            <person name="Munoz J.F."/>
            <person name="Mcewen J.G."/>
            <person name="Clay O.K."/>
            <person name="Cuomo C.A."/>
        </authorList>
    </citation>
    <scope>NUCLEOTIDE SEQUENCE [LARGE SCALE GENOMIC DNA]</scope>
    <source>
        <strain evidence="2 3">UAMH7299</strain>
    </source>
</reference>
<proteinExistence type="predicted"/>
<organism evidence="2 3">
    <name type="scientific">Polytolypa hystricis (strain UAMH7299)</name>
    <dbReference type="NCBI Taxonomy" id="1447883"/>
    <lineage>
        <taxon>Eukaryota</taxon>
        <taxon>Fungi</taxon>
        <taxon>Dikarya</taxon>
        <taxon>Ascomycota</taxon>
        <taxon>Pezizomycotina</taxon>
        <taxon>Eurotiomycetes</taxon>
        <taxon>Eurotiomycetidae</taxon>
        <taxon>Onygenales</taxon>
        <taxon>Onygenales incertae sedis</taxon>
        <taxon>Polytolypa</taxon>
    </lineage>
</organism>
<accession>A0A2B7XXK1</accession>
<evidence type="ECO:0000313" key="3">
    <source>
        <dbReference type="Proteomes" id="UP000224634"/>
    </source>
</evidence>